<gene>
    <name evidence="1" type="primary">20</name>
    <name evidence="1" type="ORF">SEA_VASH_20</name>
</gene>
<sequence>MGEHSKPEKFGALRALLAWVLTHKRVVLSFVVGAVSAITAVKPDFPGRVVLDVAHVVLGT</sequence>
<accession>A0A411AYW5</accession>
<organism evidence="1 2">
    <name type="scientific">Streptomyces phage Vash</name>
    <dbReference type="NCBI Taxonomy" id="2510568"/>
    <lineage>
        <taxon>Viruses</taxon>
        <taxon>Duplodnaviria</taxon>
        <taxon>Heunggongvirae</taxon>
        <taxon>Uroviricota</taxon>
        <taxon>Caudoviricetes</taxon>
        <taxon>Colingsworthviridae</taxon>
        <taxon>Vashvirus</taxon>
        <taxon>Vashvirus vash</taxon>
    </lineage>
</organism>
<evidence type="ECO:0000313" key="2">
    <source>
        <dbReference type="Proteomes" id="UP000289278"/>
    </source>
</evidence>
<dbReference type="GeneID" id="55011266"/>
<proteinExistence type="predicted"/>
<reference evidence="1 2" key="1">
    <citation type="submission" date="2019-01" db="EMBL/GenBank/DDBJ databases">
        <authorList>
            <person name="Terrell S.O."/>
            <person name="Kelly J.L."/>
            <person name="Nayek S."/>
            <person name="Klug H.M."/>
            <person name="Layton S.R."/>
            <person name="Kim T."/>
            <person name="Hughes L.E."/>
            <person name="Garlena R.A."/>
            <person name="Russell D.A."/>
            <person name="Pope W.H."/>
            <person name="Jacobs-Sera D."/>
            <person name="Hatfull G.F."/>
        </authorList>
    </citation>
    <scope>NUCLEOTIDE SEQUENCE [LARGE SCALE GENOMIC DNA]</scope>
</reference>
<evidence type="ECO:0000313" key="1">
    <source>
        <dbReference type="EMBL" id="QAX93276.1"/>
    </source>
</evidence>
<keyword evidence="2" id="KW-1185">Reference proteome</keyword>
<protein>
    <submittedName>
        <fullName evidence="1">Uncharacterized protein</fullName>
    </submittedName>
</protein>
<dbReference type="EMBL" id="MK450421">
    <property type="protein sequence ID" value="QAX93276.1"/>
    <property type="molecule type" value="Genomic_DNA"/>
</dbReference>
<dbReference type="RefSeq" id="YP_009819845.1">
    <property type="nucleotide sequence ID" value="NC_048154.1"/>
</dbReference>
<name>A0A411AYW5_9CAUD</name>
<dbReference type="KEGG" id="vg:55011266"/>
<dbReference type="Proteomes" id="UP000289278">
    <property type="component" value="Segment"/>
</dbReference>